<sequence length="156" mass="17622">MSGRKTLSASRSIVDLMYTLTATNFDVSLLDLQPFVCAFIHAIQSCVDFGLQMCWFMAGRVLVRFLRASIDEGIREQILLLQSQVSFVRTMLAKAGERVPLAYRYGKMLHDTLTNMCGEQFAEPIPEYLPPRGHYITAMSQHTNGDLPHTVEHIVL</sequence>
<dbReference type="STRING" id="98765.A0A2R6RQ84"/>
<evidence type="ECO:0000313" key="2">
    <source>
        <dbReference type="Proteomes" id="UP000186601"/>
    </source>
</evidence>
<dbReference type="OrthoDB" id="39175at2759"/>
<name>A0A2R6RQ84_9APHY</name>
<organism evidence="1 2">
    <name type="scientific">Hermanssonia centrifuga</name>
    <dbReference type="NCBI Taxonomy" id="98765"/>
    <lineage>
        <taxon>Eukaryota</taxon>
        <taxon>Fungi</taxon>
        <taxon>Dikarya</taxon>
        <taxon>Basidiomycota</taxon>
        <taxon>Agaricomycotina</taxon>
        <taxon>Agaricomycetes</taxon>
        <taxon>Polyporales</taxon>
        <taxon>Meruliaceae</taxon>
        <taxon>Hermanssonia</taxon>
    </lineage>
</organism>
<proteinExistence type="predicted"/>
<protein>
    <submittedName>
        <fullName evidence="1">Uncharacterized protein</fullName>
    </submittedName>
</protein>
<comment type="caution">
    <text evidence="1">The sequence shown here is derived from an EMBL/GenBank/DDBJ whole genome shotgun (WGS) entry which is preliminary data.</text>
</comment>
<dbReference type="EMBL" id="MLYV02000190">
    <property type="protein sequence ID" value="PSS32185.1"/>
    <property type="molecule type" value="Genomic_DNA"/>
</dbReference>
<keyword evidence="2" id="KW-1185">Reference proteome</keyword>
<dbReference type="Proteomes" id="UP000186601">
    <property type="component" value="Unassembled WGS sequence"/>
</dbReference>
<gene>
    <name evidence="1" type="ORF">PHLCEN_2v2058</name>
</gene>
<dbReference type="AlphaFoldDB" id="A0A2R6RQ84"/>
<reference evidence="1 2" key="1">
    <citation type="submission" date="2018-02" db="EMBL/GenBank/DDBJ databases">
        <title>Genome sequence of the basidiomycete white-rot fungus Phlebia centrifuga.</title>
        <authorList>
            <person name="Granchi Z."/>
            <person name="Peng M."/>
            <person name="de Vries R.P."/>
            <person name="Hilden K."/>
            <person name="Makela M.R."/>
            <person name="Grigoriev I."/>
            <person name="Riley R."/>
        </authorList>
    </citation>
    <scope>NUCLEOTIDE SEQUENCE [LARGE SCALE GENOMIC DNA]</scope>
    <source>
        <strain evidence="1 2">FBCC195</strain>
    </source>
</reference>
<evidence type="ECO:0000313" key="1">
    <source>
        <dbReference type="EMBL" id="PSS32185.1"/>
    </source>
</evidence>
<accession>A0A2R6RQ84</accession>